<gene>
    <name evidence="2" type="ORF">EJ06DRAFT_556344</name>
</gene>
<feature type="compositionally biased region" description="Gly residues" evidence="1">
    <location>
        <begin position="501"/>
        <end position="510"/>
    </location>
</feature>
<feature type="region of interest" description="Disordered" evidence="1">
    <location>
        <begin position="314"/>
        <end position="338"/>
    </location>
</feature>
<dbReference type="EMBL" id="ML996694">
    <property type="protein sequence ID" value="KAF2400847.1"/>
    <property type="molecule type" value="Genomic_DNA"/>
</dbReference>
<dbReference type="Proteomes" id="UP000799640">
    <property type="component" value="Unassembled WGS sequence"/>
</dbReference>
<proteinExistence type="predicted"/>
<feature type="region of interest" description="Disordered" evidence="1">
    <location>
        <begin position="85"/>
        <end position="113"/>
    </location>
</feature>
<feature type="region of interest" description="Disordered" evidence="1">
    <location>
        <begin position="399"/>
        <end position="544"/>
    </location>
</feature>
<organism evidence="2 3">
    <name type="scientific">Trichodelitschia bisporula</name>
    <dbReference type="NCBI Taxonomy" id="703511"/>
    <lineage>
        <taxon>Eukaryota</taxon>
        <taxon>Fungi</taxon>
        <taxon>Dikarya</taxon>
        <taxon>Ascomycota</taxon>
        <taxon>Pezizomycotina</taxon>
        <taxon>Dothideomycetes</taxon>
        <taxon>Dothideomycetes incertae sedis</taxon>
        <taxon>Phaeotrichales</taxon>
        <taxon>Phaeotrichaceae</taxon>
        <taxon>Trichodelitschia</taxon>
    </lineage>
</organism>
<evidence type="ECO:0000313" key="3">
    <source>
        <dbReference type="Proteomes" id="UP000799640"/>
    </source>
</evidence>
<keyword evidence="3" id="KW-1185">Reference proteome</keyword>
<evidence type="ECO:0000313" key="2">
    <source>
        <dbReference type="EMBL" id="KAF2400847.1"/>
    </source>
</evidence>
<dbReference type="AlphaFoldDB" id="A0A6G1HYD0"/>
<reference evidence="2" key="1">
    <citation type="journal article" date="2020" name="Stud. Mycol.">
        <title>101 Dothideomycetes genomes: a test case for predicting lifestyles and emergence of pathogens.</title>
        <authorList>
            <person name="Haridas S."/>
            <person name="Albert R."/>
            <person name="Binder M."/>
            <person name="Bloem J."/>
            <person name="Labutti K."/>
            <person name="Salamov A."/>
            <person name="Andreopoulos B."/>
            <person name="Baker S."/>
            <person name="Barry K."/>
            <person name="Bills G."/>
            <person name="Bluhm B."/>
            <person name="Cannon C."/>
            <person name="Castanera R."/>
            <person name="Culley D."/>
            <person name="Daum C."/>
            <person name="Ezra D."/>
            <person name="Gonzalez J."/>
            <person name="Henrissat B."/>
            <person name="Kuo A."/>
            <person name="Liang C."/>
            <person name="Lipzen A."/>
            <person name="Lutzoni F."/>
            <person name="Magnuson J."/>
            <person name="Mondo S."/>
            <person name="Nolan M."/>
            <person name="Ohm R."/>
            <person name="Pangilinan J."/>
            <person name="Park H.-J."/>
            <person name="Ramirez L."/>
            <person name="Alfaro M."/>
            <person name="Sun H."/>
            <person name="Tritt A."/>
            <person name="Yoshinaga Y."/>
            <person name="Zwiers L.-H."/>
            <person name="Turgeon B."/>
            <person name="Goodwin S."/>
            <person name="Spatafora J."/>
            <person name="Crous P."/>
            <person name="Grigoriev I."/>
        </authorList>
    </citation>
    <scope>NUCLEOTIDE SEQUENCE</scope>
    <source>
        <strain evidence="2">CBS 262.69</strain>
    </source>
</reference>
<sequence length="580" mass="61050">MGASVSTTAPLPPPKGYLLPVCDHDPAPPPYHAHPPAYSRGKWGWPREGYGYADDCGPGGGYGPGPGCDGGGGCGPEGCYAPKAKYSPPSPQQEYPQHHRRGQEGQYPRQHAQRQPGCGCDCHGCGGEQGQGQAYPVHQPSSTNLHHPPHAYHPHPPAHLHAHPPAPACLQPPKPRKFHIRGTLGPEAVDLALAEAETCPCCGCEEKGKCGERVKELELRGLKEEGKARVKSEERGRRRRSRTAESVGVGKRRSDSRLADMERRVGELGREWRALRGGAGEDGGFDGGYGRGFGRGGPGEGDMEGIRRMSTGLDGLGRAMDSRARPRDPGLGMGRLGDRLGDDRFGGLGMGGMGGMGDRLGGDRLQGLGDRLGGERLGGLGDRLNTDRLGALNERLAADRLGPGPGLPGPSAPGFDSFEDDNFGPSDPRFAMPRLGHGGPGPMPLGRWGGAGAARRKRKPGRRRERDEGEGFGEAPEGAGEEEGWEDVRSPGAEVPPAPGLGLGGFGIGKGAKRSRASEPPRASVPMEREVRSPPPFTFPGAPGQIAVLRPLVGGGREEKRAMAETVDEGSVGRAGQQMT</sequence>
<feature type="region of interest" description="Disordered" evidence="1">
    <location>
        <begin position="557"/>
        <end position="580"/>
    </location>
</feature>
<feature type="compositionally biased region" description="Basic residues" evidence="1">
    <location>
        <begin position="454"/>
        <end position="463"/>
    </location>
</feature>
<feature type="compositionally biased region" description="Basic and acidic residues" evidence="1">
    <location>
        <begin position="225"/>
        <end position="236"/>
    </location>
</feature>
<name>A0A6G1HYD0_9PEZI</name>
<evidence type="ECO:0000256" key="1">
    <source>
        <dbReference type="SAM" id="MobiDB-lite"/>
    </source>
</evidence>
<protein>
    <submittedName>
        <fullName evidence="2">Uncharacterized protein</fullName>
    </submittedName>
</protein>
<accession>A0A6G1HYD0</accession>
<feature type="region of interest" description="Disordered" evidence="1">
    <location>
        <begin position="225"/>
        <end position="255"/>
    </location>
</feature>